<name>D1BVT4_XYLCX</name>
<gene>
    <name evidence="6" type="ordered locus">Xcel_2387</name>
</gene>
<protein>
    <recommendedName>
        <fullName evidence="4">Putative pterin-4-alpha-carbinolamine dehydratase</fullName>
        <ecNumber evidence="3">4.2.1.96</ecNumber>
    </recommendedName>
</protein>
<dbReference type="Pfam" id="PF01329">
    <property type="entry name" value="Pterin_4a"/>
    <property type="match status" value="1"/>
</dbReference>
<evidence type="ECO:0000256" key="5">
    <source>
        <dbReference type="ARBA" id="ARBA00023239"/>
    </source>
</evidence>
<dbReference type="PANTHER" id="PTHR12599:SF0">
    <property type="entry name" value="PTERIN-4-ALPHA-CARBINOLAMINE DEHYDRATASE"/>
    <property type="match status" value="1"/>
</dbReference>
<dbReference type="RefSeq" id="WP_012879145.1">
    <property type="nucleotide sequence ID" value="NC_013530.1"/>
</dbReference>
<dbReference type="AlphaFoldDB" id="D1BVT4"/>
<dbReference type="EMBL" id="CP001821">
    <property type="protein sequence ID" value="ACZ31403.1"/>
    <property type="molecule type" value="Genomic_DNA"/>
</dbReference>
<evidence type="ECO:0000256" key="2">
    <source>
        <dbReference type="ARBA" id="ARBA00006472"/>
    </source>
</evidence>
<evidence type="ECO:0000313" key="6">
    <source>
        <dbReference type="EMBL" id="ACZ31403.1"/>
    </source>
</evidence>
<dbReference type="EC" id="4.2.1.96" evidence="3"/>
<dbReference type="HOGENOM" id="CLU_081974_4_3_11"/>
<dbReference type="GO" id="GO:0006729">
    <property type="term" value="P:tetrahydrobiopterin biosynthetic process"/>
    <property type="evidence" value="ECO:0007669"/>
    <property type="project" value="InterPro"/>
</dbReference>
<evidence type="ECO:0000256" key="4">
    <source>
        <dbReference type="ARBA" id="ARBA00021735"/>
    </source>
</evidence>
<comment type="similarity">
    <text evidence="2">Belongs to the pterin-4-alpha-carbinolamine dehydratase family.</text>
</comment>
<dbReference type="SUPFAM" id="SSF55248">
    <property type="entry name" value="PCD-like"/>
    <property type="match status" value="1"/>
</dbReference>
<dbReference type="InterPro" id="IPR001533">
    <property type="entry name" value="Pterin_deHydtase"/>
</dbReference>
<accession>D1BVT4</accession>
<keyword evidence="7" id="KW-1185">Reference proteome</keyword>
<reference evidence="7" key="1">
    <citation type="submission" date="2009-11" db="EMBL/GenBank/DDBJ databases">
        <title>The complete chromosome of Xylanimonas cellulosilytica DSM 15894.</title>
        <authorList>
            <consortium name="US DOE Joint Genome Institute (JGI-PGF)"/>
            <person name="Lucas S."/>
            <person name="Copeland A."/>
            <person name="Lapidus A."/>
            <person name="Glavina del Rio T."/>
            <person name="Dalin E."/>
            <person name="Tice H."/>
            <person name="Bruce D."/>
            <person name="Goodwin L."/>
            <person name="Pitluck S."/>
            <person name="Kyrpides N."/>
            <person name="Mavromatis K."/>
            <person name="Ivanova N."/>
            <person name="Mikhailova N."/>
            <person name="Foster B."/>
            <person name="Clum A."/>
            <person name="Brettin T."/>
            <person name="Detter J.C."/>
            <person name="Han C."/>
            <person name="Larimer F."/>
            <person name="Land M."/>
            <person name="Hauser L."/>
            <person name="Markowitz V."/>
            <person name="Cheng J.F."/>
            <person name="Hugenholtz P."/>
            <person name="Woyke T."/>
            <person name="Wu D."/>
            <person name="Gehrich-Schroeter G."/>
            <person name="Schneider S."/>
            <person name="Pukall S.R."/>
            <person name="Klenk H.P."/>
            <person name="Eisen J.A."/>
        </authorList>
    </citation>
    <scope>NUCLEOTIDE SEQUENCE [LARGE SCALE GENOMIC DNA]</scope>
    <source>
        <strain evidence="7">DSM 15894 / CECT 5975 / LMG 20990 / XIL07</strain>
    </source>
</reference>
<keyword evidence="5" id="KW-0456">Lyase</keyword>
<dbReference type="CDD" id="cd00488">
    <property type="entry name" value="PCD_DCoH"/>
    <property type="match status" value="1"/>
</dbReference>
<sequence length="99" mass="10437">MSDEITPQEFHAAVGVGPWVPDASATAVFRTGTFDVGAKLVARIAELADAANHHPDVDLRYDTVTVRLTSHDVGGLSRRDAALAREISTAARGLGVETP</sequence>
<dbReference type="KEGG" id="xce:Xcel_2387"/>
<dbReference type="eggNOG" id="COG2154">
    <property type="taxonomic scope" value="Bacteria"/>
</dbReference>
<evidence type="ECO:0000256" key="1">
    <source>
        <dbReference type="ARBA" id="ARBA00001554"/>
    </source>
</evidence>
<dbReference type="Proteomes" id="UP000002255">
    <property type="component" value="Chromosome"/>
</dbReference>
<dbReference type="PANTHER" id="PTHR12599">
    <property type="entry name" value="PTERIN-4-ALPHA-CARBINOLAMINE DEHYDRATASE"/>
    <property type="match status" value="1"/>
</dbReference>
<proteinExistence type="inferred from homology"/>
<dbReference type="OrthoDB" id="15077at2"/>
<reference evidence="6 7" key="2">
    <citation type="journal article" date="2010" name="Stand. Genomic Sci.">
        <title>Complete genome sequence of Xylanimonas cellulosilytica type strain (XIL07).</title>
        <authorList>
            <person name="Foster B."/>
            <person name="Pukall R."/>
            <person name="Abt B."/>
            <person name="Nolan M."/>
            <person name="Glavina Del Rio T."/>
            <person name="Chen F."/>
            <person name="Lucas S."/>
            <person name="Tice H."/>
            <person name="Pitluck S."/>
            <person name="Cheng J.-F."/>
            <person name="Chertkov O."/>
            <person name="Brettin T."/>
            <person name="Han C."/>
            <person name="Detter J.C."/>
            <person name="Bruce D."/>
            <person name="Goodwin L."/>
            <person name="Ivanova N."/>
            <person name="Mavromatis K."/>
            <person name="Pati A."/>
            <person name="Mikhailova N."/>
            <person name="Chen A."/>
            <person name="Palaniappan K."/>
            <person name="Land M."/>
            <person name="Hauser L."/>
            <person name="Chang Y.-J."/>
            <person name="Jeffries C.D."/>
            <person name="Chain P."/>
            <person name="Rohde M."/>
            <person name="Goeker M."/>
            <person name="Bristow J."/>
            <person name="Eisen J.A."/>
            <person name="Markowitz V."/>
            <person name="Hugenholtz P."/>
            <person name="Kyrpides N.C."/>
            <person name="Klenk H.-P."/>
            <person name="Lapidus A."/>
        </authorList>
    </citation>
    <scope>NUCLEOTIDE SEQUENCE [LARGE SCALE GENOMIC DNA]</scope>
    <source>
        <strain evidence="7">DSM 15894 / CECT 5975 / LMG 20990 / XIL07</strain>
    </source>
</reference>
<evidence type="ECO:0000313" key="7">
    <source>
        <dbReference type="Proteomes" id="UP000002255"/>
    </source>
</evidence>
<organism evidence="6 7">
    <name type="scientific">Xylanimonas cellulosilytica (strain DSM 15894 / JCM 12276 / CECT 5975 / KCTC 9989 / LMG 20990 / NBRC 107835 / XIL07)</name>
    <dbReference type="NCBI Taxonomy" id="446471"/>
    <lineage>
        <taxon>Bacteria</taxon>
        <taxon>Bacillati</taxon>
        <taxon>Actinomycetota</taxon>
        <taxon>Actinomycetes</taxon>
        <taxon>Micrococcales</taxon>
        <taxon>Promicromonosporaceae</taxon>
        <taxon>Xylanimonas</taxon>
    </lineage>
</organism>
<comment type="catalytic activity">
    <reaction evidence="1">
        <text>(4aS,6R)-4a-hydroxy-L-erythro-5,6,7,8-tetrahydrobiopterin = (6R)-L-erythro-6,7-dihydrobiopterin + H2O</text>
        <dbReference type="Rhea" id="RHEA:11920"/>
        <dbReference type="ChEBI" id="CHEBI:15377"/>
        <dbReference type="ChEBI" id="CHEBI:15642"/>
        <dbReference type="ChEBI" id="CHEBI:43120"/>
        <dbReference type="EC" id="4.2.1.96"/>
    </reaction>
</comment>
<dbReference type="STRING" id="446471.Xcel_2387"/>
<dbReference type="Gene3D" id="3.30.1360.20">
    <property type="entry name" value="Transcriptional coactivator/pterin dehydratase"/>
    <property type="match status" value="1"/>
</dbReference>
<dbReference type="GO" id="GO:0008124">
    <property type="term" value="F:4-alpha-hydroxytetrahydrobiopterin dehydratase activity"/>
    <property type="evidence" value="ECO:0007669"/>
    <property type="project" value="UniProtKB-EC"/>
</dbReference>
<evidence type="ECO:0000256" key="3">
    <source>
        <dbReference type="ARBA" id="ARBA00013252"/>
    </source>
</evidence>
<dbReference type="InterPro" id="IPR036428">
    <property type="entry name" value="PCD_sf"/>
</dbReference>